<proteinExistence type="predicted"/>
<sequence length="376" mass="44241">MVEKLRGYSEDITKKDHAIFSKIVSDKLDKWQINQVLTPSEIYPRQQYVIATHWHPEFVPMELNQQRIETMFPNRKDELIIPTQHNELMSYGPYTGAEVDCYASGFDEKVQLLIHFETERLQDNDTMLRSMLAHTRKYRSSQLFDFIHSFTKPIDERLHAAAKKTGVEPSAVKFACIVVGKIEQLLNEHWDSVPEFSMRNKLIRNYIDALRPEFGHRFIDRVQTFVQEVKKIVKLSFPLEYFYRASEIIEETRHLGGSIIIPHPEQFWPILLGRYDVDGYEVWNPQSNRYTEFLIDVVNEHNKYRKSSSKQLLILMGDDCHQGEKTRRKDEQDPEKTGREIGLQPAWDDLNIQKKLIRGGVTRQGIIEEYRNRLSG</sequence>
<dbReference type="Gene3D" id="3.20.20.140">
    <property type="entry name" value="Metal-dependent hydrolases"/>
    <property type="match status" value="1"/>
</dbReference>
<evidence type="ECO:0000313" key="1">
    <source>
        <dbReference type="EMBL" id="OBQ46538.1"/>
    </source>
</evidence>
<dbReference type="AlphaFoldDB" id="A0A1B7XAY9"/>
<evidence type="ECO:0000313" key="2">
    <source>
        <dbReference type="Proteomes" id="UP000091979"/>
    </source>
</evidence>
<dbReference type="EMBL" id="JXMS01000022">
    <property type="protein sequence ID" value="OBQ46538.1"/>
    <property type="molecule type" value="Genomic_DNA"/>
</dbReference>
<organism evidence="1 2">
    <name type="scientific">Halodesulfovibrio spirochaetisodalis</name>
    <dbReference type="NCBI Taxonomy" id="1560234"/>
    <lineage>
        <taxon>Bacteria</taxon>
        <taxon>Pseudomonadati</taxon>
        <taxon>Thermodesulfobacteriota</taxon>
        <taxon>Desulfovibrionia</taxon>
        <taxon>Desulfovibrionales</taxon>
        <taxon>Desulfovibrionaceae</taxon>
        <taxon>Halodesulfovibrio</taxon>
    </lineage>
</organism>
<dbReference type="InterPro" id="IPR016195">
    <property type="entry name" value="Pol/histidinol_Pase-like"/>
</dbReference>
<accession>A0A1B7XAY9</accession>
<gene>
    <name evidence="1" type="ORF">SP90_12110</name>
</gene>
<dbReference type="PATRIC" id="fig|1560234.3.peg.1514"/>
<comment type="caution">
    <text evidence="1">The sequence shown here is derived from an EMBL/GenBank/DDBJ whole genome shotgun (WGS) entry which is preliminary data.</text>
</comment>
<dbReference type="SUPFAM" id="SSF89550">
    <property type="entry name" value="PHP domain-like"/>
    <property type="match status" value="1"/>
</dbReference>
<reference evidence="1 2" key="1">
    <citation type="submission" date="2015-01" db="EMBL/GenBank/DDBJ databases">
        <title>Desulfovibrio sp. JC271 draft genome sequence.</title>
        <authorList>
            <person name="Shivani Y."/>
            <person name="Subhash Y."/>
            <person name="Sasikala C."/>
            <person name="Ramana C.V."/>
        </authorList>
    </citation>
    <scope>NUCLEOTIDE SEQUENCE [LARGE SCALE GENOMIC DNA]</scope>
    <source>
        <strain evidence="1 2">JC271</strain>
    </source>
</reference>
<dbReference type="OrthoDB" id="5413868at2"/>
<dbReference type="STRING" id="1560234.SP90_12110"/>
<dbReference type="Proteomes" id="UP000091979">
    <property type="component" value="Unassembled WGS sequence"/>
</dbReference>
<keyword evidence="2" id="KW-1185">Reference proteome</keyword>
<name>A0A1B7XAY9_9BACT</name>
<protein>
    <submittedName>
        <fullName evidence="1">Uncharacterized protein</fullName>
    </submittedName>
</protein>